<dbReference type="EMBL" id="JAPDRQ010000149">
    <property type="protein sequence ID" value="KAJ9653593.1"/>
    <property type="molecule type" value="Genomic_DNA"/>
</dbReference>
<organism evidence="1 2">
    <name type="scientific">Neophaeococcomyces mojaviensis</name>
    <dbReference type="NCBI Taxonomy" id="3383035"/>
    <lineage>
        <taxon>Eukaryota</taxon>
        <taxon>Fungi</taxon>
        <taxon>Dikarya</taxon>
        <taxon>Ascomycota</taxon>
        <taxon>Pezizomycotina</taxon>
        <taxon>Eurotiomycetes</taxon>
        <taxon>Chaetothyriomycetidae</taxon>
        <taxon>Chaetothyriales</taxon>
        <taxon>Chaetothyriales incertae sedis</taxon>
        <taxon>Neophaeococcomyces</taxon>
    </lineage>
</organism>
<gene>
    <name evidence="1" type="ORF">H2198_007257</name>
</gene>
<sequence length="734" mass="78627">MAKTDDGKTIKAEDRPNGQVVTTQSPSTSTTTARRRTKARKSWVSWLFSNVSRLTIWYTIITVLFRCPTDVSQLSPDDSRICKPYFTIKSHMEPFVGPYYDTYASPYVEKAKPYVDTANTRLIRPATVLAVDKYQAYAAPQLARVQGYAQSQWEKRGLPQLQKAQETVQQVYDENLAASVQKASEAAAPLYESARDNALHAHEKHIIPAIAYSQPHLQKGYYAAQKLILETGIPFVHHAWTNLVIFFDGTLWPFVKKIYNDNVQPQLVMIGERIAKYQEGRKLKSAIDNLDASSTTIATTSLSASTQSTTISTEPSSSTSSTTPASATNYATTSQPPQVATDETITADLAKWQKKFAVAADTGGDDLKERIEELVSSMLKSGLGEGKGLATALEKTAEVELDAVKAKIKSVVSLLTADAKESDTAAAEAEVGQFVRKSANNVKERAKAVRLWSHTFQRALDHRAELASDSTVQILNGIRDLGLQEIGMRWAWMEGVTYKHWQKYHDLKKKFAAWTSEVTENARSNPALTDAKDQAEKLLGESMVFTEETAKELARLRDVAKWKISARDATDDFDTRSIPVVAAAASAATALSDSASSIILGETGRLESLASDASNTASSGLSGVSAAAQDAVSSASSAVVGSSTGSVESFTSSVLDGASSALNSATSSASLLASSATAPPSEGILSSASSIADSISSSAASAVADAEVSSKFNKAVNDAGDRVADATSSWSSGS</sequence>
<evidence type="ECO:0000313" key="2">
    <source>
        <dbReference type="Proteomes" id="UP001172386"/>
    </source>
</evidence>
<keyword evidence="2" id="KW-1185">Reference proteome</keyword>
<evidence type="ECO:0000313" key="1">
    <source>
        <dbReference type="EMBL" id="KAJ9653593.1"/>
    </source>
</evidence>
<reference evidence="1" key="1">
    <citation type="submission" date="2022-10" db="EMBL/GenBank/DDBJ databases">
        <title>Culturing micro-colonial fungi from biological soil crusts in the Mojave desert and describing Neophaeococcomyces mojavensis, and introducing the new genera and species Taxawa tesnikishii.</title>
        <authorList>
            <person name="Kurbessoian T."/>
            <person name="Stajich J.E."/>
        </authorList>
    </citation>
    <scope>NUCLEOTIDE SEQUENCE</scope>
    <source>
        <strain evidence="1">JES_112</strain>
    </source>
</reference>
<dbReference type="Proteomes" id="UP001172386">
    <property type="component" value="Unassembled WGS sequence"/>
</dbReference>
<name>A0ACC3A124_9EURO</name>
<proteinExistence type="predicted"/>
<accession>A0ACC3A124</accession>
<protein>
    <submittedName>
        <fullName evidence="1">Uncharacterized protein</fullName>
    </submittedName>
</protein>
<comment type="caution">
    <text evidence="1">The sequence shown here is derived from an EMBL/GenBank/DDBJ whole genome shotgun (WGS) entry which is preliminary data.</text>
</comment>